<evidence type="ECO:0000256" key="4">
    <source>
        <dbReference type="ARBA" id="ARBA00022989"/>
    </source>
</evidence>
<dbReference type="Pfam" id="PF05140">
    <property type="entry name" value="ResB"/>
    <property type="match status" value="1"/>
</dbReference>
<proteinExistence type="predicted"/>
<evidence type="ECO:0000313" key="9">
    <source>
        <dbReference type="EMBL" id="AXX88926.1"/>
    </source>
</evidence>
<feature type="transmembrane region" description="Helical" evidence="6">
    <location>
        <begin position="766"/>
        <end position="788"/>
    </location>
</feature>
<keyword evidence="4 6" id="KW-1133">Transmembrane helix</keyword>
<dbReference type="Pfam" id="PF01578">
    <property type="entry name" value="Cytochrom_C_asm"/>
    <property type="match status" value="1"/>
</dbReference>
<accession>A0AAD0SNT6</accession>
<feature type="transmembrane region" description="Helical" evidence="6">
    <location>
        <begin position="736"/>
        <end position="754"/>
    </location>
</feature>
<feature type="domain" description="ResB-like" evidence="8">
    <location>
        <begin position="344"/>
        <end position="414"/>
    </location>
</feature>
<feature type="transmembrane region" description="Helical" evidence="6">
    <location>
        <begin position="821"/>
        <end position="842"/>
    </location>
</feature>
<keyword evidence="2 6" id="KW-0812">Transmembrane</keyword>
<evidence type="ECO:0000259" key="8">
    <source>
        <dbReference type="Pfam" id="PF05140"/>
    </source>
</evidence>
<feature type="transmembrane region" description="Helical" evidence="6">
    <location>
        <begin position="974"/>
        <end position="994"/>
    </location>
</feature>
<evidence type="ECO:0000313" key="10">
    <source>
        <dbReference type="Proteomes" id="UP000263040"/>
    </source>
</evidence>
<evidence type="ECO:0000256" key="6">
    <source>
        <dbReference type="SAM" id="Phobius"/>
    </source>
</evidence>
<feature type="transmembrane region" description="Helical" evidence="6">
    <location>
        <begin position="431"/>
        <end position="448"/>
    </location>
</feature>
<evidence type="ECO:0000256" key="2">
    <source>
        <dbReference type="ARBA" id="ARBA00022692"/>
    </source>
</evidence>
<feature type="transmembrane region" description="Helical" evidence="6">
    <location>
        <begin position="949"/>
        <end position="967"/>
    </location>
</feature>
<evidence type="ECO:0000256" key="1">
    <source>
        <dbReference type="ARBA" id="ARBA00004141"/>
    </source>
</evidence>
<dbReference type="InterPro" id="IPR002541">
    <property type="entry name" value="Cyt_c_assembly"/>
</dbReference>
<keyword evidence="3" id="KW-0201">Cytochrome c-type biogenesis</keyword>
<feature type="transmembrane region" description="Helical" evidence="6">
    <location>
        <begin position="43"/>
        <end position="67"/>
    </location>
</feature>
<feature type="transmembrane region" description="Helical" evidence="6">
    <location>
        <begin position="7"/>
        <end position="31"/>
    </location>
</feature>
<protein>
    <submittedName>
        <fullName evidence="9">Cytochrome c biogenesis protein</fullName>
    </submittedName>
</protein>
<feature type="transmembrane region" description="Helical" evidence="6">
    <location>
        <begin position="800"/>
        <end position="816"/>
    </location>
</feature>
<dbReference type="GO" id="GO:0005886">
    <property type="term" value="C:plasma membrane"/>
    <property type="evidence" value="ECO:0007669"/>
    <property type="project" value="TreeGrafter"/>
</dbReference>
<dbReference type="GO" id="GO:0020037">
    <property type="term" value="F:heme binding"/>
    <property type="evidence" value="ECO:0007669"/>
    <property type="project" value="InterPro"/>
</dbReference>
<dbReference type="RefSeq" id="WP_226799961.1">
    <property type="nucleotide sequence ID" value="NZ_CP032100.1"/>
</dbReference>
<gene>
    <name evidence="9" type="ORF">ASUIS_0419</name>
</gene>
<organism evidence="9 10">
    <name type="scientific">Arcobacter suis CECT 7833</name>
    <dbReference type="NCBI Taxonomy" id="663365"/>
    <lineage>
        <taxon>Bacteria</taxon>
        <taxon>Pseudomonadati</taxon>
        <taxon>Campylobacterota</taxon>
        <taxon>Epsilonproteobacteria</taxon>
        <taxon>Campylobacterales</taxon>
        <taxon>Arcobacteraceae</taxon>
        <taxon>Arcobacter</taxon>
    </lineage>
</organism>
<feature type="transmembrane region" description="Helical" evidence="6">
    <location>
        <begin position="1014"/>
        <end position="1031"/>
    </location>
</feature>
<sequence>MKKLLRVIFSIEVMTVFLIFMALSCAVATFIENDFGPLGSKSFIYNQTWFELIMLILTIGIAFNIIWFKMYKKEKFFLFMIHISLVLIFLGAAMTRYLGYEAVMTIPEGSMENRVYSVDEYIQIKTQSETYDKKVMMTPLSQSNFEYETLLENKPLIIKFNRFVQNAVEKLVPSENGKTMMNILVSESIGTNSINLEDKKEINTKYLTFTLNKKTNSNAPTVNFETQNGDFYISSNIQLTLYSNDLNKELIINANTKKKIEINNIYKIGQTQFKISDALLNAQFKIVSETNHEIKKEQQINAVILDLIYDNKSIEIPLYAKGGSNQGITKKVNIANKEIELKWGAKEFVLPFSILLNDFKLERYPGSNAPSAYSSEVKVYDNILNNSFEYKIYMNNVLDYKGFRFFQSSYKTDESATILSVNKDPGKIPTYIGYFLLFTGLFLTFFVKNSRFKKLSTKSFTLEHIKESYYLKKSLLSLFFVLAFVFSPQKSFSNEDFIFNIDKNHSEKLGALIIQDYQGRLKPLNSLAIEIMNKISRDNQIKGLDANQFFLSMFLYSEVWKDIPIYKVKDEDIKKLLEIEKDKSYFSFNDIYTKNGEYKLENALENTNAKKISDRNNFDKELVKIDERLNISYSLFIGDFLKIFPLKDDLNNKWLNLNESSQYQNEQSIEINNLMKNYYFSLLNANKSNDWEKANLALENIKTYQQDLASNIIPSEPKIKSELFLNKFNIFERLTPFYLILGFVLIILVFINIFNPYLKINKVIKIILSLIILGFIFHTLGLALRWYISGHAPWSNGYESMIYVAWAITLSGIFFSKQSNLALATTSILTGITLFVAHLSWMEPQITTLVPVLKSYWLTIHVSVITASYGFLALSCLLGFISLCLFIFANPKNENENFFRILLSIKESNRINEMSILIGLVFLIIGNFLGGIWANESWGRYWGWDPKETWTLISIIIYAIILHLKYIKGLFNDYLLSLLSVVSYFSIIMTYFGVNYFLSGKHSYAAGDPIQIPNFVYISLVIILVVILLSFKNRKVL</sequence>
<dbReference type="PROSITE" id="PS51257">
    <property type="entry name" value="PROKAR_LIPOPROTEIN"/>
    <property type="match status" value="1"/>
</dbReference>
<feature type="transmembrane region" description="Helical" evidence="6">
    <location>
        <begin position="469"/>
        <end position="487"/>
    </location>
</feature>
<feature type="transmembrane region" description="Helical" evidence="6">
    <location>
        <begin position="76"/>
        <end position="98"/>
    </location>
</feature>
<comment type="subcellular location">
    <subcellularLocation>
        <location evidence="1">Membrane</location>
        <topology evidence="1">Multi-pass membrane protein</topology>
    </subcellularLocation>
</comment>
<dbReference type="PANTHER" id="PTHR30071">
    <property type="entry name" value="HEME EXPORTER PROTEIN C"/>
    <property type="match status" value="1"/>
</dbReference>
<keyword evidence="10" id="KW-1185">Reference proteome</keyword>
<dbReference type="InterPro" id="IPR007816">
    <property type="entry name" value="ResB-like_domain"/>
</dbReference>
<evidence type="ECO:0000256" key="3">
    <source>
        <dbReference type="ARBA" id="ARBA00022748"/>
    </source>
</evidence>
<dbReference type="AlphaFoldDB" id="A0AAD0SNT6"/>
<name>A0AAD0SNT6_9BACT</name>
<feature type="transmembrane region" description="Helical" evidence="6">
    <location>
        <begin position="911"/>
        <end position="929"/>
    </location>
</feature>
<keyword evidence="5 6" id="KW-0472">Membrane</keyword>
<dbReference type="Proteomes" id="UP000263040">
    <property type="component" value="Chromosome"/>
</dbReference>
<feature type="domain" description="Cytochrome c assembly protein" evidence="7">
    <location>
        <begin position="794"/>
        <end position="1000"/>
    </location>
</feature>
<dbReference type="KEGG" id="asui:ASUIS_0419"/>
<feature type="transmembrane region" description="Helical" evidence="6">
    <location>
        <begin position="862"/>
        <end position="890"/>
    </location>
</feature>
<dbReference type="InterPro" id="IPR045062">
    <property type="entry name" value="Cyt_c_biogenesis_CcsA/CcmC"/>
</dbReference>
<reference evidence="9 10" key="1">
    <citation type="submission" date="2018-08" db="EMBL/GenBank/DDBJ databases">
        <title>Complete genome of the Arcobacter suis type strain LMG 26152.</title>
        <authorList>
            <person name="Miller W.G."/>
            <person name="Yee E."/>
            <person name="Bono J.L."/>
        </authorList>
    </citation>
    <scope>NUCLEOTIDE SEQUENCE [LARGE SCALE GENOMIC DNA]</scope>
    <source>
        <strain evidence="9 10">CECT 7833</strain>
    </source>
</reference>
<dbReference type="PANTHER" id="PTHR30071:SF1">
    <property type="entry name" value="CYTOCHROME B_B6 PROTEIN-RELATED"/>
    <property type="match status" value="1"/>
</dbReference>
<evidence type="ECO:0000256" key="5">
    <source>
        <dbReference type="ARBA" id="ARBA00023136"/>
    </source>
</evidence>
<dbReference type="EMBL" id="CP032100">
    <property type="protein sequence ID" value="AXX88926.1"/>
    <property type="molecule type" value="Genomic_DNA"/>
</dbReference>
<evidence type="ECO:0000259" key="7">
    <source>
        <dbReference type="Pfam" id="PF01578"/>
    </source>
</evidence>
<dbReference type="GO" id="GO:0017004">
    <property type="term" value="P:cytochrome complex assembly"/>
    <property type="evidence" value="ECO:0007669"/>
    <property type="project" value="UniProtKB-KW"/>
</dbReference>